<keyword evidence="5 6" id="KW-0472">Membrane</keyword>
<dbReference type="SUPFAM" id="SSF103473">
    <property type="entry name" value="MFS general substrate transporter"/>
    <property type="match status" value="1"/>
</dbReference>
<dbReference type="Gene3D" id="1.20.1250.20">
    <property type="entry name" value="MFS general substrate transporter like domains"/>
    <property type="match status" value="2"/>
</dbReference>
<feature type="transmembrane region" description="Helical" evidence="6">
    <location>
        <begin position="242"/>
        <end position="266"/>
    </location>
</feature>
<evidence type="ECO:0000256" key="3">
    <source>
        <dbReference type="ARBA" id="ARBA00022692"/>
    </source>
</evidence>
<dbReference type="NCBIfam" id="TIGR00901">
    <property type="entry name" value="2A0125"/>
    <property type="match status" value="1"/>
</dbReference>
<dbReference type="EMBL" id="JALGCL010000004">
    <property type="protein sequence ID" value="MCJ0826474.1"/>
    <property type="molecule type" value="Genomic_DNA"/>
</dbReference>
<protein>
    <submittedName>
        <fullName evidence="8">MFS transporter</fullName>
    </submittedName>
</protein>
<feature type="transmembrane region" description="Helical" evidence="6">
    <location>
        <begin position="99"/>
        <end position="117"/>
    </location>
</feature>
<accession>A0ABT0A660</accession>
<evidence type="ECO:0000256" key="4">
    <source>
        <dbReference type="ARBA" id="ARBA00022989"/>
    </source>
</evidence>
<reference evidence="8 9" key="1">
    <citation type="submission" date="2022-03" db="EMBL/GenBank/DDBJ databases">
        <title>Luteimonas soily sp. nov., a novel bacterium isolated from the soil.</title>
        <authorList>
            <person name="Zhang X."/>
        </authorList>
    </citation>
    <scope>NUCLEOTIDE SEQUENCE [LARGE SCALE GENOMIC DNA]</scope>
    <source>
        <strain evidence="8 9">50</strain>
    </source>
</reference>
<dbReference type="PROSITE" id="PS50850">
    <property type="entry name" value="MFS"/>
    <property type="match status" value="1"/>
</dbReference>
<comment type="caution">
    <text evidence="8">The sequence shown here is derived from an EMBL/GenBank/DDBJ whole genome shotgun (WGS) entry which is preliminary data.</text>
</comment>
<dbReference type="Pfam" id="PF07690">
    <property type="entry name" value="MFS_1"/>
    <property type="match status" value="2"/>
</dbReference>
<dbReference type="InterPro" id="IPR011701">
    <property type="entry name" value="MFS"/>
</dbReference>
<name>A0ABT0A660_9GAMM</name>
<feature type="transmembrane region" description="Helical" evidence="6">
    <location>
        <begin position="374"/>
        <end position="395"/>
    </location>
</feature>
<feature type="transmembrane region" description="Helical" evidence="6">
    <location>
        <begin position="59"/>
        <end position="78"/>
    </location>
</feature>
<dbReference type="Proteomes" id="UP001165423">
    <property type="component" value="Unassembled WGS sequence"/>
</dbReference>
<dbReference type="PANTHER" id="PTHR12778:SF10">
    <property type="entry name" value="MAJOR FACILITATOR SUPERFAMILY DOMAIN-CONTAINING PROTEIN 3"/>
    <property type="match status" value="1"/>
</dbReference>
<keyword evidence="2" id="KW-0813">Transport</keyword>
<feature type="transmembrane region" description="Helical" evidence="6">
    <location>
        <begin position="401"/>
        <end position="423"/>
    </location>
</feature>
<dbReference type="InterPro" id="IPR036259">
    <property type="entry name" value="MFS_trans_sf"/>
</dbReference>
<comment type="subcellular location">
    <subcellularLocation>
        <location evidence="1">Membrane</location>
        <topology evidence="1">Multi-pass membrane protein</topology>
    </subcellularLocation>
</comment>
<dbReference type="InterPro" id="IPR020846">
    <property type="entry name" value="MFS_dom"/>
</dbReference>
<evidence type="ECO:0000313" key="8">
    <source>
        <dbReference type="EMBL" id="MCJ0826474.1"/>
    </source>
</evidence>
<evidence type="ECO:0000313" key="9">
    <source>
        <dbReference type="Proteomes" id="UP001165423"/>
    </source>
</evidence>
<feature type="transmembrane region" description="Helical" evidence="6">
    <location>
        <begin position="337"/>
        <end position="362"/>
    </location>
</feature>
<proteinExistence type="predicted"/>
<feature type="transmembrane region" description="Helical" evidence="6">
    <location>
        <begin position="21"/>
        <end position="47"/>
    </location>
</feature>
<keyword evidence="3 6" id="KW-0812">Transmembrane</keyword>
<feature type="transmembrane region" description="Helical" evidence="6">
    <location>
        <begin position="191"/>
        <end position="209"/>
    </location>
</feature>
<dbReference type="PANTHER" id="PTHR12778">
    <property type="entry name" value="SOLUTE CARRIER FAMILY 33 ACETYL-COA TRANSPORTER -RELATED"/>
    <property type="match status" value="1"/>
</dbReference>
<evidence type="ECO:0000259" key="7">
    <source>
        <dbReference type="PROSITE" id="PS50850"/>
    </source>
</evidence>
<organism evidence="8 9">
    <name type="scientific">Cognatiluteimonas sedimenti</name>
    <dbReference type="NCBI Taxonomy" id="2927791"/>
    <lineage>
        <taxon>Bacteria</taxon>
        <taxon>Pseudomonadati</taxon>
        <taxon>Pseudomonadota</taxon>
        <taxon>Gammaproteobacteria</taxon>
        <taxon>Lysobacterales</taxon>
        <taxon>Lysobacteraceae</taxon>
        <taxon>Cognatiluteimonas</taxon>
    </lineage>
</organism>
<feature type="domain" description="Major facilitator superfamily (MFS) profile" evidence="7">
    <location>
        <begin position="25"/>
        <end position="426"/>
    </location>
</feature>
<evidence type="ECO:0000256" key="1">
    <source>
        <dbReference type="ARBA" id="ARBA00004141"/>
    </source>
</evidence>
<dbReference type="RefSeq" id="WP_243322020.1">
    <property type="nucleotide sequence ID" value="NZ_JALGCL010000004.1"/>
</dbReference>
<gene>
    <name evidence="8" type="ORF">MQC88_11015</name>
</gene>
<sequence length="440" mass="46743">MSAKAAAPASYKGWAGIKRAFATPSAMTLLVLGFGSGLPFLLIASMTLSTRLRDVGLDLGSIGLISLASFFYLLKFLWAPLIDRYAFPLTAFLGRRRSWLLASQLLVGLSLAALAVMRPELGVTGLVAWVLIGSFAGATQDSVVDAYRIEVAPAAAQAALAATYTLGYRFGLIVGGAGALYIADFQGWTPAYLWMAALMLVPVAATLLCREPVAPEATVVRRIDVVGAFWQPFSSYFRNNGVLLGLVLLLFVGLFKFPDQVIGVMAGPFYLDSGFSKSDIATVSKLFGIWMGIAGAFAGGVAVAAFGFRRMLLVAALGVALSNLAFLLMAHHPSELWAFYAAIAADNLFQGFAGVVLIAFMSALTDRNFTATQFALLVSLANLPGKFAGGVSGYLVEATSYATFFTLSALTVVPTLLLLAWLWRRIRDRAPEDPVAAAEG</sequence>
<evidence type="ECO:0000256" key="5">
    <source>
        <dbReference type="ARBA" id="ARBA00023136"/>
    </source>
</evidence>
<keyword evidence="9" id="KW-1185">Reference proteome</keyword>
<evidence type="ECO:0000256" key="6">
    <source>
        <dbReference type="SAM" id="Phobius"/>
    </source>
</evidence>
<feature type="transmembrane region" description="Helical" evidence="6">
    <location>
        <begin position="312"/>
        <end position="331"/>
    </location>
</feature>
<evidence type="ECO:0000256" key="2">
    <source>
        <dbReference type="ARBA" id="ARBA00022448"/>
    </source>
</evidence>
<keyword evidence="4 6" id="KW-1133">Transmembrane helix</keyword>
<feature type="transmembrane region" description="Helical" evidence="6">
    <location>
        <begin position="151"/>
        <end position="171"/>
    </location>
</feature>
<feature type="transmembrane region" description="Helical" evidence="6">
    <location>
        <begin position="123"/>
        <end position="139"/>
    </location>
</feature>
<feature type="transmembrane region" description="Helical" evidence="6">
    <location>
        <begin position="286"/>
        <end position="305"/>
    </location>
</feature>
<dbReference type="InterPro" id="IPR004752">
    <property type="entry name" value="AmpG_permease/AT-1"/>
</dbReference>